<dbReference type="AlphaFoldDB" id="A0A927CZF3"/>
<dbReference type="PROSITE" id="PS51186">
    <property type="entry name" value="GNAT"/>
    <property type="match status" value="1"/>
</dbReference>
<dbReference type="Gene3D" id="3.40.630.30">
    <property type="match status" value="1"/>
</dbReference>
<dbReference type="RefSeq" id="WP_190999372.1">
    <property type="nucleotide sequence ID" value="NZ_JACXSI010000045.1"/>
</dbReference>
<dbReference type="EMBL" id="JACXSI010000045">
    <property type="protein sequence ID" value="MBD3109841.1"/>
    <property type="molecule type" value="Genomic_DNA"/>
</dbReference>
<comment type="caution">
    <text evidence="2">The sequence shown here is derived from an EMBL/GenBank/DDBJ whole genome shotgun (WGS) entry which is preliminary data.</text>
</comment>
<dbReference type="Pfam" id="PF00583">
    <property type="entry name" value="Acetyltransf_1"/>
    <property type="match status" value="1"/>
</dbReference>
<keyword evidence="3" id="KW-1185">Reference proteome</keyword>
<dbReference type="CDD" id="cd04301">
    <property type="entry name" value="NAT_SF"/>
    <property type="match status" value="1"/>
</dbReference>
<dbReference type="Proteomes" id="UP000602076">
    <property type="component" value="Unassembled WGS sequence"/>
</dbReference>
<sequence length="290" mass="33476">MSILPKTYAEHTENYKWNITKDSYNKRVRVDDFYGDAREVIKAAIQKTEEWQCEKLIIKARNEDLSAFIEKGFNLEAMVDKYFSGNTMYFMCMYLTAERRKSDTWAEDDRTLARILEKTAEKKEPKPPIPSHLQLKKCGSEDSGRLAQLYDAVFTVYPVPMNDEGYVRKSIESGNVFFAYFDGEKAISAVCGEINKHYSNAEITDCATLPEYRQYGLIQSLLGELENELASQHIFCLYSIARSRSFGMNAAFYRLQYKYRGRLANNCIISEGLEDMNVWVKLLKSQKSGD</sequence>
<dbReference type="NCBIfam" id="TIGR03827">
    <property type="entry name" value="GNAT_ablB"/>
    <property type="match status" value="1"/>
</dbReference>
<reference evidence="2" key="1">
    <citation type="submission" date="2020-09" db="EMBL/GenBank/DDBJ databases">
        <title>Bacillus faecalis sp. nov., a moderately halophilic bacterium isolated from cow faeces.</title>
        <authorList>
            <person name="Jiang L."/>
            <person name="Lee J."/>
        </authorList>
    </citation>
    <scope>NUCLEOTIDE SEQUENCE</scope>
    <source>
        <strain evidence="2">AGMB 02131</strain>
    </source>
</reference>
<accession>A0A927CZF3</accession>
<dbReference type="InterPro" id="IPR016181">
    <property type="entry name" value="Acyl_CoA_acyltransferase"/>
</dbReference>
<evidence type="ECO:0000259" key="1">
    <source>
        <dbReference type="PROSITE" id="PS51186"/>
    </source>
</evidence>
<dbReference type="InterPro" id="IPR000182">
    <property type="entry name" value="GNAT_dom"/>
</dbReference>
<proteinExistence type="predicted"/>
<gene>
    <name evidence="2" type="primary">ablB</name>
    <name evidence="2" type="ORF">IEO70_15990</name>
</gene>
<name>A0A927CZF3_9BACI</name>
<protein>
    <submittedName>
        <fullName evidence="2">Beta-lysine N-acetyltransferase</fullName>
    </submittedName>
</protein>
<dbReference type="SUPFAM" id="SSF55729">
    <property type="entry name" value="Acyl-CoA N-acyltransferases (Nat)"/>
    <property type="match status" value="1"/>
</dbReference>
<evidence type="ECO:0000313" key="3">
    <source>
        <dbReference type="Proteomes" id="UP000602076"/>
    </source>
</evidence>
<organism evidence="2 3">
    <name type="scientific">Peribacillus faecalis</name>
    <dbReference type="NCBI Taxonomy" id="2772559"/>
    <lineage>
        <taxon>Bacteria</taxon>
        <taxon>Bacillati</taxon>
        <taxon>Bacillota</taxon>
        <taxon>Bacilli</taxon>
        <taxon>Bacillales</taxon>
        <taxon>Bacillaceae</taxon>
        <taxon>Peribacillus</taxon>
    </lineage>
</organism>
<feature type="domain" description="N-acetyltransferase" evidence="1">
    <location>
        <begin position="133"/>
        <end position="284"/>
    </location>
</feature>
<dbReference type="GO" id="GO:0008080">
    <property type="term" value="F:N-acetyltransferase activity"/>
    <property type="evidence" value="ECO:0007669"/>
    <property type="project" value="InterPro"/>
</dbReference>
<dbReference type="InterPro" id="IPR022525">
    <property type="entry name" value="GNAT_AblB"/>
</dbReference>
<evidence type="ECO:0000313" key="2">
    <source>
        <dbReference type="EMBL" id="MBD3109841.1"/>
    </source>
</evidence>